<dbReference type="InterPro" id="IPR004013">
    <property type="entry name" value="PHP_dom"/>
</dbReference>
<keyword evidence="13" id="KW-1185">Reference proteome</keyword>
<dbReference type="InterPro" id="IPR016195">
    <property type="entry name" value="Pol/histidinol_Pase-like"/>
</dbReference>
<dbReference type="Gene3D" id="3.20.20.140">
    <property type="entry name" value="Metal-dependent hydrolases"/>
    <property type="match status" value="1"/>
</dbReference>
<evidence type="ECO:0000256" key="6">
    <source>
        <dbReference type="ARBA" id="ARBA00022932"/>
    </source>
</evidence>
<evidence type="ECO:0000256" key="3">
    <source>
        <dbReference type="ARBA" id="ARBA00022679"/>
    </source>
</evidence>
<evidence type="ECO:0000256" key="1">
    <source>
        <dbReference type="ARBA" id="ARBA00012417"/>
    </source>
</evidence>
<dbReference type="EC" id="2.7.7.7" evidence="1"/>
<comment type="caution">
    <text evidence="12">The sequence shown here is derived from an EMBL/GenBank/DDBJ whole genome shotgun (WGS) entry which is preliminary data.</text>
</comment>
<dbReference type="InterPro" id="IPR011708">
    <property type="entry name" value="DNA_pol3_alpha_NTPase_dom"/>
</dbReference>
<evidence type="ECO:0000256" key="5">
    <source>
        <dbReference type="ARBA" id="ARBA00022705"/>
    </source>
</evidence>
<evidence type="ECO:0000259" key="10">
    <source>
        <dbReference type="Pfam" id="PF14579"/>
    </source>
</evidence>
<organism evidence="12 13">
    <name type="scientific">Camelimonas fluminis</name>
    <dbReference type="NCBI Taxonomy" id="1576911"/>
    <lineage>
        <taxon>Bacteria</taxon>
        <taxon>Pseudomonadati</taxon>
        <taxon>Pseudomonadota</taxon>
        <taxon>Alphaproteobacteria</taxon>
        <taxon>Hyphomicrobiales</taxon>
        <taxon>Chelatococcaceae</taxon>
        <taxon>Camelimonas</taxon>
    </lineage>
</organism>
<dbReference type="GO" id="GO:0003887">
    <property type="term" value="F:DNA-directed DNA polymerase activity"/>
    <property type="evidence" value="ECO:0007669"/>
    <property type="project" value="UniProtKB-EC"/>
</dbReference>
<feature type="domain" description="DNA polymerase helix-hairpin-helix motif" evidence="10">
    <location>
        <begin position="781"/>
        <end position="861"/>
    </location>
</feature>
<keyword evidence="5" id="KW-0235">DNA replication</keyword>
<dbReference type="Pfam" id="PF14579">
    <property type="entry name" value="HHH_6"/>
    <property type="match status" value="1"/>
</dbReference>
<evidence type="ECO:0000256" key="4">
    <source>
        <dbReference type="ARBA" id="ARBA00022695"/>
    </source>
</evidence>
<dbReference type="InterPro" id="IPR040982">
    <property type="entry name" value="DNA_pol3_finger"/>
</dbReference>
<dbReference type="PANTHER" id="PTHR32294:SF0">
    <property type="entry name" value="DNA POLYMERASE III SUBUNIT ALPHA"/>
    <property type="match status" value="1"/>
</dbReference>
<gene>
    <name evidence="12" type="ORF">ACFONL_13225</name>
</gene>
<dbReference type="Pfam" id="PF17657">
    <property type="entry name" value="DNA_pol3_finger"/>
    <property type="match status" value="1"/>
</dbReference>
<dbReference type="RefSeq" id="WP_191320853.1">
    <property type="nucleotide sequence ID" value="NZ_BNCG01000027.1"/>
</dbReference>
<sequence length="1130" mass="123547">MLFACETHYSRQRRSTIDPKALVKMAKDAGYSSVGIADRMSLAAAYDFSQAAEKAGIKPLIGVRLPFTSGLFKGFITLSALNPEGWANLIALNNRCHIEKQSAPLTIEDLISANKGVFATTGGLDGPIDAAIVEGRIELADEIVQDLAFAFGNRFAIAFERHDSMDQRDVARECVLNDLATRHGLPGIAMSPVRHRSEHDRTALDVLTYNATPNMCLIGDPAFPSPPFGSEFKTPERLNDLFADSPQLLRNGAVLAESAKWSVPGAKPHLPRAKNVEDEDGTVIATANAGLQHRLRDVDISEHHAYHERLSYELGHITNLKFSGYFLIVADFCRWCRSEGIPVGPGRGSGAGSLVAWTLGITDIDPIRWGLLFERFINPERVSLPDFDIDFCERRRGEVLDYVREFYGADYVAQIAAYTTMQPKGAFKAAARAIGIPPAIADSLSKKFPEKIESFQSVLDTPAIKDAVLNDLELRDALDIASTLVGVLDSQSEHAAGVVISDESLYKTTPLMGENTRITQYSMKPVENTGLVKFDFLGLKSLSVITRAWDLAQQHYGFNPTLNRDHIPFEDPAVFRMINQGRTLRLFQIENRGMTRALLEIGPTQFEDLIAIVALYRPGPMDQIPLYAARKAGRASVEYPHPKLEPVLAETYGIFVYQEQIISAAQVLAGYTLGQADVLRRAIGKKIAAELKAGREGFVSGCEAHSGIPRADGEKLFDTIEKFADYGFNKSHAAAYALICWVTACLKCHYPLAFACANLDFDARDTAKVEEMIRECERMQIPILQPDINASRSYFTIDNDKIRYGLRALTGISEATADMIDTIRGNNPFRGASDAALRLLAGGITKGQLTTLINAGAFDSLLDRTTNETRAHLVIATSAMRTGKQTGGPSLFEELAAETEIDAQRRQRATSRKNAPHDVSAEIEAEIAAIGFRLARHPAAQHQLLGFLVNATSVAQIKSPQSSTSLNTIGLVEAIYEAGPKRPEGIGPQGVEMIVSDQTGRTRVFAPTPNNIPPEGAIAVLTVQAHRSVRILQSWSTPRDATKAIPPALILETRADIDTDAAQRLEANIKAAIRSHGRGGNHRLITHRNSVDGTLAQTATLINRVNPTPELMAALQHIPEITRCYTTDAS</sequence>
<dbReference type="NCBIfam" id="TIGR00594">
    <property type="entry name" value="polc"/>
    <property type="match status" value="1"/>
</dbReference>
<name>A0ABV7UJ38_9HYPH</name>
<proteinExistence type="predicted"/>
<accession>A0ABV7UJ38</accession>
<feature type="domain" description="DNA polymerase III alpha subunit finger" evidence="11">
    <location>
        <begin position="542"/>
        <end position="705"/>
    </location>
</feature>
<comment type="catalytic activity">
    <reaction evidence="7">
        <text>DNA(n) + a 2'-deoxyribonucleoside 5'-triphosphate = DNA(n+1) + diphosphate</text>
        <dbReference type="Rhea" id="RHEA:22508"/>
        <dbReference type="Rhea" id="RHEA-COMP:17339"/>
        <dbReference type="Rhea" id="RHEA-COMP:17340"/>
        <dbReference type="ChEBI" id="CHEBI:33019"/>
        <dbReference type="ChEBI" id="CHEBI:61560"/>
        <dbReference type="ChEBI" id="CHEBI:173112"/>
        <dbReference type="EC" id="2.7.7.7"/>
    </reaction>
</comment>
<evidence type="ECO:0000259" key="11">
    <source>
        <dbReference type="Pfam" id="PF17657"/>
    </source>
</evidence>
<dbReference type="Proteomes" id="UP001595704">
    <property type="component" value="Unassembled WGS sequence"/>
</dbReference>
<dbReference type="InterPro" id="IPR041931">
    <property type="entry name" value="DNA_pol3_alpha_thumb_dom"/>
</dbReference>
<dbReference type="PANTHER" id="PTHR32294">
    <property type="entry name" value="DNA POLYMERASE III SUBUNIT ALPHA"/>
    <property type="match status" value="1"/>
</dbReference>
<feature type="domain" description="PHP" evidence="8">
    <location>
        <begin position="7"/>
        <end position="162"/>
    </location>
</feature>
<evidence type="ECO:0000313" key="13">
    <source>
        <dbReference type="Proteomes" id="UP001595704"/>
    </source>
</evidence>
<evidence type="ECO:0000259" key="8">
    <source>
        <dbReference type="Pfam" id="PF02811"/>
    </source>
</evidence>
<dbReference type="InterPro" id="IPR029460">
    <property type="entry name" value="DNAPol_HHH"/>
</dbReference>
<dbReference type="Pfam" id="PF02811">
    <property type="entry name" value="PHP"/>
    <property type="match status" value="1"/>
</dbReference>
<dbReference type="Pfam" id="PF07733">
    <property type="entry name" value="DNA_pol3_alpha"/>
    <property type="match status" value="1"/>
</dbReference>
<feature type="domain" description="Bacterial DNA polymerase III alpha subunit NTPase" evidence="9">
    <location>
        <begin position="287"/>
        <end position="538"/>
    </location>
</feature>
<dbReference type="Gene3D" id="1.10.10.1600">
    <property type="entry name" value="Bacterial DNA polymerase III alpha subunit, thumb domain"/>
    <property type="match status" value="1"/>
</dbReference>
<keyword evidence="3 12" id="KW-0808">Transferase</keyword>
<dbReference type="Gene3D" id="1.10.150.870">
    <property type="match status" value="1"/>
</dbReference>
<reference evidence="13" key="1">
    <citation type="journal article" date="2019" name="Int. J. Syst. Evol. Microbiol.">
        <title>The Global Catalogue of Microorganisms (GCM) 10K type strain sequencing project: providing services to taxonomists for standard genome sequencing and annotation.</title>
        <authorList>
            <consortium name="The Broad Institute Genomics Platform"/>
            <consortium name="The Broad Institute Genome Sequencing Center for Infectious Disease"/>
            <person name="Wu L."/>
            <person name="Ma J."/>
        </authorList>
    </citation>
    <scope>NUCLEOTIDE SEQUENCE [LARGE SCALE GENOMIC DNA]</scope>
    <source>
        <strain evidence="13">KCTC 42282</strain>
    </source>
</reference>
<evidence type="ECO:0000256" key="2">
    <source>
        <dbReference type="ARBA" id="ARBA00019114"/>
    </source>
</evidence>
<dbReference type="InterPro" id="IPR004805">
    <property type="entry name" value="DnaE2/DnaE/PolC"/>
</dbReference>
<dbReference type="SUPFAM" id="SSF89550">
    <property type="entry name" value="PHP domain-like"/>
    <property type="match status" value="1"/>
</dbReference>
<keyword evidence="4 12" id="KW-0548">Nucleotidyltransferase</keyword>
<keyword evidence="6" id="KW-0239">DNA-directed DNA polymerase</keyword>
<protein>
    <recommendedName>
        <fullName evidence="2">DNA polymerase III subunit alpha</fullName>
        <ecNumber evidence="1">2.7.7.7</ecNumber>
    </recommendedName>
</protein>
<dbReference type="EMBL" id="JBHRYC010000065">
    <property type="protein sequence ID" value="MFC3638323.1"/>
    <property type="molecule type" value="Genomic_DNA"/>
</dbReference>
<evidence type="ECO:0000259" key="9">
    <source>
        <dbReference type="Pfam" id="PF07733"/>
    </source>
</evidence>
<evidence type="ECO:0000256" key="7">
    <source>
        <dbReference type="ARBA" id="ARBA00049244"/>
    </source>
</evidence>
<evidence type="ECO:0000313" key="12">
    <source>
        <dbReference type="EMBL" id="MFC3638323.1"/>
    </source>
</evidence>